<dbReference type="SUPFAM" id="SSF53187">
    <property type="entry name" value="Zn-dependent exopeptidases"/>
    <property type="match status" value="1"/>
</dbReference>
<keyword evidence="1" id="KW-0378">Hydrolase</keyword>
<dbReference type="InterPro" id="IPR007709">
    <property type="entry name" value="N-FG_amidohydro"/>
</dbReference>
<protein>
    <submittedName>
        <fullName evidence="1">N-formylglutamate amidohydrolase</fullName>
    </submittedName>
</protein>
<dbReference type="Proteomes" id="UP000546200">
    <property type="component" value="Unassembled WGS sequence"/>
</dbReference>
<gene>
    <name evidence="1" type="ORF">FHS94_003007</name>
</gene>
<accession>A0A7W9BFE9</accession>
<name>A0A7W9BFE9_9SPHN</name>
<dbReference type="AlphaFoldDB" id="A0A7W9BFE9"/>
<dbReference type="RefSeq" id="WP_184059152.1">
    <property type="nucleotide sequence ID" value="NZ_JACIJK010000009.1"/>
</dbReference>
<comment type="caution">
    <text evidence="1">The sequence shown here is derived from an EMBL/GenBank/DDBJ whole genome shotgun (WGS) entry which is preliminary data.</text>
</comment>
<evidence type="ECO:0000313" key="2">
    <source>
        <dbReference type="Proteomes" id="UP000546200"/>
    </source>
</evidence>
<dbReference type="EMBL" id="JACIJK010000009">
    <property type="protein sequence ID" value="MBB5716147.1"/>
    <property type="molecule type" value="Genomic_DNA"/>
</dbReference>
<organism evidence="1 2">
    <name type="scientific">Sphingomonas aerophila</name>
    <dbReference type="NCBI Taxonomy" id="1344948"/>
    <lineage>
        <taxon>Bacteria</taxon>
        <taxon>Pseudomonadati</taxon>
        <taxon>Pseudomonadota</taxon>
        <taxon>Alphaproteobacteria</taxon>
        <taxon>Sphingomonadales</taxon>
        <taxon>Sphingomonadaceae</taxon>
        <taxon>Sphingomonas</taxon>
    </lineage>
</organism>
<dbReference type="Gene3D" id="3.40.630.40">
    <property type="entry name" value="Zn-dependent exopeptidases"/>
    <property type="match status" value="1"/>
</dbReference>
<evidence type="ECO:0000313" key="1">
    <source>
        <dbReference type="EMBL" id="MBB5716147.1"/>
    </source>
</evidence>
<keyword evidence="2" id="KW-1185">Reference proteome</keyword>
<sequence length="281" mass="29923">MAEPPFDFIGDLVPASPVVISVPHAGRDYPPAVMTALAAPPAALVGLEDRFLDAVALAARGSEAMLIQRAPRAWIDLNRGEDERDPRVDEGAPRVSRHNESAKVRSGLGLVPRRAGSAGEIWSRRFTDAEITSRIAVSHRPYHDALAALLIAARRRWGIAVLLDLHSMPPLGPNAARIVIGDLFGRAASGQFVARLQAEAARARIRTALNAPYAGGHVLRRHGAPSEGIHAIQIELDRGLYLDPALDRPGPGVADTADLVRRMAAALADEAMSGSFPVAAE</sequence>
<reference evidence="1 2" key="1">
    <citation type="submission" date="2020-08" db="EMBL/GenBank/DDBJ databases">
        <title>Genomic Encyclopedia of Type Strains, Phase IV (KMG-IV): sequencing the most valuable type-strain genomes for metagenomic binning, comparative biology and taxonomic classification.</title>
        <authorList>
            <person name="Goeker M."/>
        </authorList>
    </citation>
    <scope>NUCLEOTIDE SEQUENCE [LARGE SCALE GENOMIC DNA]</scope>
    <source>
        <strain evidence="1 2">DSM 100044</strain>
    </source>
</reference>
<proteinExistence type="predicted"/>
<dbReference type="Pfam" id="PF05013">
    <property type="entry name" value="FGase"/>
    <property type="match status" value="1"/>
</dbReference>
<dbReference type="GO" id="GO:0016787">
    <property type="term" value="F:hydrolase activity"/>
    <property type="evidence" value="ECO:0007669"/>
    <property type="project" value="UniProtKB-KW"/>
</dbReference>